<name>A0AAE1JKP7_9FABA</name>
<protein>
    <recommendedName>
        <fullName evidence="2">C2H2-type domain-containing protein</fullName>
    </recommendedName>
</protein>
<evidence type="ECO:0000259" key="2">
    <source>
        <dbReference type="PROSITE" id="PS00028"/>
    </source>
</evidence>
<dbReference type="SMART" id="SM00355">
    <property type="entry name" value="ZnF_C2H2"/>
    <property type="match status" value="3"/>
</dbReference>
<dbReference type="Gene3D" id="3.30.160.60">
    <property type="entry name" value="Classic Zinc Finger"/>
    <property type="match status" value="3"/>
</dbReference>
<dbReference type="GO" id="GO:0008270">
    <property type="term" value="F:zinc ion binding"/>
    <property type="evidence" value="ECO:0007669"/>
    <property type="project" value="InterPro"/>
</dbReference>
<evidence type="ECO:0000313" key="4">
    <source>
        <dbReference type="Proteomes" id="UP001293593"/>
    </source>
</evidence>
<dbReference type="InterPro" id="IPR013087">
    <property type="entry name" value="Znf_C2H2_type"/>
</dbReference>
<feature type="region of interest" description="Disordered" evidence="1">
    <location>
        <begin position="1"/>
        <end position="29"/>
    </location>
</feature>
<evidence type="ECO:0000313" key="3">
    <source>
        <dbReference type="EMBL" id="KAK4271338.1"/>
    </source>
</evidence>
<dbReference type="AlphaFoldDB" id="A0AAE1JKP7"/>
<feature type="region of interest" description="Disordered" evidence="1">
    <location>
        <begin position="100"/>
        <end position="146"/>
    </location>
</feature>
<reference evidence="3" key="1">
    <citation type="submission" date="2023-10" db="EMBL/GenBank/DDBJ databases">
        <title>Chromosome-level genome of the transformable northern wattle, Acacia crassicarpa.</title>
        <authorList>
            <person name="Massaro I."/>
            <person name="Sinha N.R."/>
            <person name="Poethig S."/>
            <person name="Leichty A.R."/>
        </authorList>
    </citation>
    <scope>NUCLEOTIDE SEQUENCE</scope>
    <source>
        <strain evidence="3">Acra3RX</strain>
        <tissue evidence="3">Leaf</tissue>
    </source>
</reference>
<dbReference type="EMBL" id="JAWXYG010000005">
    <property type="protein sequence ID" value="KAK4271338.1"/>
    <property type="molecule type" value="Genomic_DNA"/>
</dbReference>
<comment type="caution">
    <text evidence="3">The sequence shown here is derived from an EMBL/GenBank/DDBJ whole genome shotgun (WGS) entry which is preliminary data.</text>
</comment>
<dbReference type="SMART" id="SM00451">
    <property type="entry name" value="ZnF_U1"/>
    <property type="match status" value="3"/>
</dbReference>
<proteinExistence type="predicted"/>
<dbReference type="PANTHER" id="PTHR47487">
    <property type="entry name" value="OS06G0651300 PROTEIN-RELATED"/>
    <property type="match status" value="1"/>
</dbReference>
<dbReference type="PROSITE" id="PS00028">
    <property type="entry name" value="ZINC_FINGER_C2H2_1"/>
    <property type="match status" value="1"/>
</dbReference>
<dbReference type="Pfam" id="PF12874">
    <property type="entry name" value="zf-met"/>
    <property type="match status" value="3"/>
</dbReference>
<dbReference type="SUPFAM" id="SSF57667">
    <property type="entry name" value="beta-beta-alpha zinc fingers"/>
    <property type="match status" value="3"/>
</dbReference>
<accession>A0AAE1JKP7</accession>
<dbReference type="GO" id="GO:0003676">
    <property type="term" value="F:nucleic acid binding"/>
    <property type="evidence" value="ECO:0007669"/>
    <property type="project" value="InterPro"/>
</dbReference>
<gene>
    <name evidence="3" type="ORF">QN277_020045</name>
</gene>
<dbReference type="PANTHER" id="PTHR47487:SF8">
    <property type="entry name" value="OS08G0270900 PROTEIN"/>
    <property type="match status" value="1"/>
</dbReference>
<feature type="compositionally biased region" description="Low complexity" evidence="1">
    <location>
        <begin position="112"/>
        <end position="125"/>
    </location>
</feature>
<feature type="compositionally biased region" description="Basic and acidic residues" evidence="1">
    <location>
        <begin position="1"/>
        <end position="13"/>
    </location>
</feature>
<evidence type="ECO:0000256" key="1">
    <source>
        <dbReference type="SAM" id="MobiDB-lite"/>
    </source>
</evidence>
<dbReference type="InterPro" id="IPR036236">
    <property type="entry name" value="Znf_C2H2_sf"/>
</dbReference>
<feature type="domain" description="C2H2-type" evidence="2">
    <location>
        <begin position="217"/>
        <end position="239"/>
    </location>
</feature>
<dbReference type="Proteomes" id="UP001293593">
    <property type="component" value="Unassembled WGS sequence"/>
</dbReference>
<keyword evidence="4" id="KW-1185">Reference proteome</keyword>
<dbReference type="InterPro" id="IPR003604">
    <property type="entry name" value="Matrin/U1-like-C_Znf_C2H2"/>
</dbReference>
<organism evidence="3 4">
    <name type="scientific">Acacia crassicarpa</name>
    <name type="common">northern wattle</name>
    <dbReference type="NCBI Taxonomy" id="499986"/>
    <lineage>
        <taxon>Eukaryota</taxon>
        <taxon>Viridiplantae</taxon>
        <taxon>Streptophyta</taxon>
        <taxon>Embryophyta</taxon>
        <taxon>Tracheophyta</taxon>
        <taxon>Spermatophyta</taxon>
        <taxon>Magnoliopsida</taxon>
        <taxon>eudicotyledons</taxon>
        <taxon>Gunneridae</taxon>
        <taxon>Pentapetalae</taxon>
        <taxon>rosids</taxon>
        <taxon>fabids</taxon>
        <taxon>Fabales</taxon>
        <taxon>Fabaceae</taxon>
        <taxon>Caesalpinioideae</taxon>
        <taxon>mimosoid clade</taxon>
        <taxon>Acacieae</taxon>
        <taxon>Acacia</taxon>
    </lineage>
</organism>
<sequence length="329" mass="36165">MEKAVPTTEKNEMRQNTAQNPDTKTRKNIPTIEKNEAQQTKKARLSLELKDIEILEMIEKERKSLMTSLLLSLSIKRNETNRGRLLMEQKDIKDLEFTEKEEVPEGKQANTALESLNSNESSSSAIAKTEKMAADAEHGTFPHTSASENVQKEWTCAICQLTMLSDANLNSHVQGKKHKATCEALNTKTKATAGTDKGNKASTQVSASKKVQKFWTCEICRLTMPSEADLNSHLQGKKHKAACKALDTKTEATTGTDIGNKASTQVSASKKVQKIWTCEICQLTMLSEVNLNSHLQGKKHKAACKALNTKTKATTGTDIGNKASSQVCV</sequence>
<feature type="compositionally biased region" description="Basic and acidic residues" evidence="1">
    <location>
        <begin position="128"/>
        <end position="140"/>
    </location>
</feature>